<keyword evidence="2" id="KW-1185">Reference proteome</keyword>
<proteinExistence type="predicted"/>
<comment type="caution">
    <text evidence="1">The sequence shown here is derived from an EMBL/GenBank/DDBJ whole genome shotgun (WGS) entry which is preliminary data.</text>
</comment>
<dbReference type="AlphaFoldDB" id="A0AAE3UE84"/>
<evidence type="ECO:0000313" key="1">
    <source>
        <dbReference type="EMBL" id="MDJ1502633.1"/>
    </source>
</evidence>
<name>A0AAE3UE84_9BACT</name>
<dbReference type="RefSeq" id="WP_314512817.1">
    <property type="nucleotide sequence ID" value="NZ_JASJOU010000006.1"/>
</dbReference>
<protein>
    <submittedName>
        <fullName evidence="1">DUF5691 domain-containing protein</fullName>
    </submittedName>
</protein>
<dbReference type="InterPro" id="IPR043746">
    <property type="entry name" value="DUF5691"/>
</dbReference>
<dbReference type="EMBL" id="JASJOU010000006">
    <property type="protein sequence ID" value="MDJ1502633.1"/>
    <property type="molecule type" value="Genomic_DNA"/>
</dbReference>
<organism evidence="1 2">
    <name type="scientific">Xanthocytophaga agilis</name>
    <dbReference type="NCBI Taxonomy" id="3048010"/>
    <lineage>
        <taxon>Bacteria</taxon>
        <taxon>Pseudomonadati</taxon>
        <taxon>Bacteroidota</taxon>
        <taxon>Cytophagia</taxon>
        <taxon>Cytophagales</taxon>
        <taxon>Rhodocytophagaceae</taxon>
        <taxon>Xanthocytophaga</taxon>
    </lineage>
</organism>
<dbReference type="Pfam" id="PF18944">
    <property type="entry name" value="DUF5691"/>
    <property type="match status" value="1"/>
</dbReference>
<sequence>MADFWNDLVNTALLGTDKQTFDENLLPETIKNSLSQIDKKDKEALFYKVAALASFYRKAGNMPEKLEVTVGLPAETEVFSYASTPAISLLRKILSYDSGNQALVEKWLDEAIRKSWIITPDLLLVMLNLGLDKKYKHLQTKIRQIAGKRGLWMTQFNSEWNYLKETNYLLLWEEGKATERKTALEEIRKINPAQARELLEKSWVQETAKTKLELIAVLKNQLSSDDEPFLQQVFDEIQTVRQKKKDATPDLLKQVVELLLSLPESKLSQEIWEKAKRYVYKKTDKKLLGLVSAENIAVAIPEKGDDFLCKETMWERLGILEESHNKNVYVDVEGWLYEIISRIPPQLWEQHLSASPVQIMEAFNKGDGFTKKKDKAKEDTIALYTVALAQAAYYHNNSTWARSWLEYYKDVYTIQQTHVSYLLGYLSDAELEEFYLKHIDLSNTATDSQRLREELLKRKEHQWSFAFTQYVVKAMCSDLTSYNYGNTVSFLIESILHMHPDIVKENISDYMSANAPGWVRSQYDKTIVFPLQEMMGLRMELNKVFEG</sequence>
<dbReference type="Proteomes" id="UP001232063">
    <property type="component" value="Unassembled WGS sequence"/>
</dbReference>
<accession>A0AAE3UE84</accession>
<reference evidence="1" key="1">
    <citation type="submission" date="2023-05" db="EMBL/GenBank/DDBJ databases">
        <authorList>
            <person name="Zhang X."/>
        </authorList>
    </citation>
    <scope>NUCLEOTIDE SEQUENCE</scope>
    <source>
        <strain evidence="1">BD1B2-1</strain>
    </source>
</reference>
<gene>
    <name evidence="1" type="ORF">QNI22_18340</name>
</gene>
<evidence type="ECO:0000313" key="2">
    <source>
        <dbReference type="Proteomes" id="UP001232063"/>
    </source>
</evidence>